<feature type="compositionally biased region" description="Basic and acidic residues" evidence="1">
    <location>
        <begin position="85"/>
        <end position="94"/>
    </location>
</feature>
<evidence type="ECO:0000256" key="1">
    <source>
        <dbReference type="SAM" id="MobiDB-lite"/>
    </source>
</evidence>
<organism evidence="2 3">
    <name type="scientific">Hypocrea jecorina (strain ATCC 56765 / BCRC 32924 / NRRL 11460 / Rut C-30)</name>
    <name type="common">Trichoderma reesei</name>
    <dbReference type="NCBI Taxonomy" id="1344414"/>
    <lineage>
        <taxon>Eukaryota</taxon>
        <taxon>Fungi</taxon>
        <taxon>Dikarya</taxon>
        <taxon>Ascomycota</taxon>
        <taxon>Pezizomycotina</taxon>
        <taxon>Sordariomycetes</taxon>
        <taxon>Hypocreomycetidae</taxon>
        <taxon>Hypocreales</taxon>
        <taxon>Hypocreaceae</taxon>
        <taxon>Trichoderma</taxon>
    </lineage>
</organism>
<feature type="region of interest" description="Disordered" evidence="1">
    <location>
        <begin position="582"/>
        <end position="614"/>
    </location>
</feature>
<feature type="region of interest" description="Disordered" evidence="1">
    <location>
        <begin position="25"/>
        <end position="174"/>
    </location>
</feature>
<dbReference type="HOGENOM" id="CLU_453477_0_0_1"/>
<feature type="compositionally biased region" description="Basic residues" evidence="1">
    <location>
        <begin position="147"/>
        <end position="156"/>
    </location>
</feature>
<gene>
    <name evidence="2" type="ORF">M419DRAFT_131981</name>
</gene>
<feature type="compositionally biased region" description="Low complexity" evidence="1">
    <location>
        <begin position="62"/>
        <end position="73"/>
    </location>
</feature>
<dbReference type="AlphaFoldDB" id="A0A024S6X3"/>
<accession>A0A024S6X3</accession>
<feature type="compositionally biased region" description="Acidic residues" evidence="1">
    <location>
        <begin position="74"/>
        <end position="84"/>
    </location>
</feature>
<dbReference type="OrthoDB" id="4207421at2759"/>
<dbReference type="Proteomes" id="UP000024376">
    <property type="component" value="Unassembled WGS sequence"/>
</dbReference>
<sequence>MAPPSRTYGKKRSFFGSLSSLHRSRISTDSLPAKNPDHRSPSANTSYDPVKHGTKSQKNVQAASIDDIASALLDDSDSELPAEEEAIHVPERDILGSPTSTAPALEPSAAQFRDPCITSCSPGASKERTTSNSRSYRSGTPRVQKTSPHKFTKTPRPRTNSTSSPKRKDFNLIRPLADPVKKSANRSSYIVLKDSETVCLLPHNVMDGAPRILFQGDMAGQGCAVAASADEIQEKVCAMLAATDALKPSPSKAQASKSPVSKVNRMTPSRMLAKMSSAWDRWQVKTSSTPAAKPRAKLTKQPVRHDPHGPLTSHPVFHSPPLQRSSLIDTIEIRLNEGDNLNRKKVQQMVGGRVARKPVANDGNALRSGRSMDDDPFAEPASHLHQSVVESRARMEIMLGPSVSSLLIIDPFEGEKGFESNLEDRILSSSPVCASTPRINLHRVQTPTAGDSVNEHCSKMQAQMSLEKMATDLSSDPSQDAVLFGKALDQEAHLRPLPNTDRIAVGFLRDAPSLEAGHPKWSKKHPSPSKRDLEELEIAFRCYSELKRRGIGEEADELAAHYTPSARYLSPRDTNTLMRTREEDAKSMPACEAQSPAKSHVRRPTDEARRRQHIRLAPIYRPAIPYSDEIDELQ</sequence>
<dbReference type="EMBL" id="KI911154">
    <property type="protein sequence ID" value="ETR99921.1"/>
    <property type="molecule type" value="Genomic_DNA"/>
</dbReference>
<proteinExistence type="predicted"/>
<evidence type="ECO:0000313" key="3">
    <source>
        <dbReference type="Proteomes" id="UP000024376"/>
    </source>
</evidence>
<dbReference type="KEGG" id="trr:M419DRAFT_131981"/>
<evidence type="ECO:0000313" key="2">
    <source>
        <dbReference type="EMBL" id="ETR99921.1"/>
    </source>
</evidence>
<feature type="region of interest" description="Disordered" evidence="1">
    <location>
        <begin position="275"/>
        <end position="322"/>
    </location>
</feature>
<feature type="region of interest" description="Disordered" evidence="1">
    <location>
        <begin position="1"/>
        <end position="20"/>
    </location>
</feature>
<feature type="compositionally biased region" description="Polar residues" evidence="1">
    <location>
        <begin position="130"/>
        <end position="146"/>
    </location>
</feature>
<protein>
    <submittedName>
        <fullName evidence="2">Uncharacterized protein</fullName>
    </submittedName>
</protein>
<reference evidence="3" key="1">
    <citation type="journal article" date="2013" name="Ind. Biotechnol.">
        <title>Comparative genomics analysis of Trichoderma reesei strains.</title>
        <authorList>
            <person name="Koike H."/>
            <person name="Aerts A."/>
            <person name="LaButti K."/>
            <person name="Grigoriev I.V."/>
            <person name="Baker S.E."/>
        </authorList>
    </citation>
    <scope>NUCLEOTIDE SEQUENCE [LARGE SCALE GENOMIC DNA]</scope>
    <source>
        <strain evidence="3">ATCC 56765 / BCRC 32924 / NRRL 11460 / Rut C-30</strain>
    </source>
</reference>
<name>A0A024S6X3_HYPJR</name>